<dbReference type="InterPro" id="IPR013098">
    <property type="entry name" value="Ig_I-set"/>
</dbReference>
<evidence type="ECO:0000313" key="4">
    <source>
        <dbReference type="EMBL" id="CAF2901707.1"/>
    </source>
</evidence>
<accession>A0A7R8CRB3</accession>
<keyword evidence="5" id="KW-1185">Reference proteome</keyword>
<dbReference type="AlphaFoldDB" id="A0A7R8CRB3"/>
<dbReference type="EMBL" id="HG994582">
    <property type="protein sequence ID" value="CAF2901707.1"/>
    <property type="molecule type" value="Genomic_DNA"/>
</dbReference>
<dbReference type="OrthoDB" id="5954366at2759"/>
<reference evidence="4" key="1">
    <citation type="submission" date="2021-02" db="EMBL/GenBank/DDBJ databases">
        <authorList>
            <person name="Bekaert M."/>
        </authorList>
    </citation>
    <scope>NUCLEOTIDE SEQUENCE</scope>
    <source>
        <strain evidence="4">IoA-00</strain>
    </source>
</reference>
<dbReference type="Gene3D" id="2.60.40.10">
    <property type="entry name" value="Immunoglobulins"/>
    <property type="match status" value="1"/>
</dbReference>
<protein>
    <submittedName>
        <fullName evidence="4">(salmon louse) hypothetical protein</fullName>
    </submittedName>
</protein>
<dbReference type="Pfam" id="PF07679">
    <property type="entry name" value="I-set"/>
    <property type="match status" value="1"/>
</dbReference>
<name>A0A7R8CRB3_LEPSM</name>
<dbReference type="InterPro" id="IPR013783">
    <property type="entry name" value="Ig-like_fold"/>
</dbReference>
<keyword evidence="2" id="KW-0472">Membrane</keyword>
<feature type="compositionally biased region" description="Low complexity" evidence="1">
    <location>
        <begin position="205"/>
        <end position="227"/>
    </location>
</feature>
<evidence type="ECO:0000256" key="1">
    <source>
        <dbReference type="SAM" id="MobiDB-lite"/>
    </source>
</evidence>
<sequence>MGERQFYTLQMGPATTRLKLISIHLEPSNKERAINTWLNLTIRNVQHSGAGEYTCVAKNEGGSDEGNVTLVYSESVMSYLDHPEISILLVTGIATGLVMFFLVGGIVFVVLMERRKRRQNTLILLRGRQSITSYSVGIDKRRASGTKEVQSEKTRSIIGQVNKSLLEEEEEEDVEIMERIELKELNKDSKLYHQRPPEEDELIISKPSSATSSSSQYQDDSGCGDSQTTCSGMSYVQPPPDILDNAFYPSRPPVHKKQRDNNDAEKQRLFYKGEASSNGGVGDKRNTAHSLCSINNNKGPIILHLYGHETSQRGDQNYNSRSNLLFHEYESRRDLLEALVKDKNDTIV</sequence>
<keyword evidence="2" id="KW-0812">Transmembrane</keyword>
<keyword evidence="2" id="KW-1133">Transmembrane helix</keyword>
<evidence type="ECO:0000313" key="5">
    <source>
        <dbReference type="Proteomes" id="UP000675881"/>
    </source>
</evidence>
<proteinExistence type="predicted"/>
<dbReference type="InterPro" id="IPR036179">
    <property type="entry name" value="Ig-like_dom_sf"/>
</dbReference>
<evidence type="ECO:0000259" key="3">
    <source>
        <dbReference type="Pfam" id="PF07679"/>
    </source>
</evidence>
<dbReference type="Proteomes" id="UP000675881">
    <property type="component" value="Chromosome 3"/>
</dbReference>
<feature type="transmembrane region" description="Helical" evidence="2">
    <location>
        <begin position="85"/>
        <end position="111"/>
    </location>
</feature>
<organism evidence="4 5">
    <name type="scientific">Lepeophtheirus salmonis</name>
    <name type="common">Salmon louse</name>
    <name type="synonym">Caligus salmonis</name>
    <dbReference type="NCBI Taxonomy" id="72036"/>
    <lineage>
        <taxon>Eukaryota</taxon>
        <taxon>Metazoa</taxon>
        <taxon>Ecdysozoa</taxon>
        <taxon>Arthropoda</taxon>
        <taxon>Crustacea</taxon>
        <taxon>Multicrustacea</taxon>
        <taxon>Hexanauplia</taxon>
        <taxon>Copepoda</taxon>
        <taxon>Siphonostomatoida</taxon>
        <taxon>Caligidae</taxon>
        <taxon>Lepeophtheirus</taxon>
    </lineage>
</organism>
<feature type="region of interest" description="Disordered" evidence="1">
    <location>
        <begin position="190"/>
        <end position="263"/>
    </location>
</feature>
<evidence type="ECO:0000256" key="2">
    <source>
        <dbReference type="SAM" id="Phobius"/>
    </source>
</evidence>
<dbReference type="SUPFAM" id="SSF48726">
    <property type="entry name" value="Immunoglobulin"/>
    <property type="match status" value="1"/>
</dbReference>
<feature type="domain" description="Immunoglobulin I-set" evidence="3">
    <location>
        <begin position="39"/>
        <end position="70"/>
    </location>
</feature>
<gene>
    <name evidence="4" type="ORF">LSAA_7451</name>
</gene>